<dbReference type="PANTHER" id="PTHR31301">
    <property type="entry name" value="LOB DOMAIN-CONTAINING PROTEIN 4-RELATED"/>
    <property type="match status" value="1"/>
</dbReference>
<dbReference type="Pfam" id="PF03195">
    <property type="entry name" value="LOB"/>
    <property type="match status" value="1"/>
</dbReference>
<gene>
    <name evidence="4" type="ORF">ILEXP_LOCUS26345</name>
</gene>
<feature type="region of interest" description="Disordered" evidence="2">
    <location>
        <begin position="122"/>
        <end position="144"/>
    </location>
</feature>
<keyword evidence="5" id="KW-1185">Reference proteome</keyword>
<dbReference type="PANTHER" id="PTHR31301:SF58">
    <property type="entry name" value="LOB DOMAIN-CONTAINING PROTEIN 3"/>
    <property type="match status" value="1"/>
</dbReference>
<comment type="similarity">
    <text evidence="1">Belongs to the LOB domain-containing protein family.</text>
</comment>
<protein>
    <recommendedName>
        <fullName evidence="3">LOB domain-containing protein</fullName>
    </recommendedName>
</protein>
<dbReference type="PROSITE" id="PS50891">
    <property type="entry name" value="LOB"/>
    <property type="match status" value="1"/>
</dbReference>
<feature type="domain" description="LOB" evidence="3">
    <location>
        <begin position="12"/>
        <end position="113"/>
    </location>
</feature>
<evidence type="ECO:0000313" key="5">
    <source>
        <dbReference type="Proteomes" id="UP001642360"/>
    </source>
</evidence>
<evidence type="ECO:0000256" key="2">
    <source>
        <dbReference type="SAM" id="MobiDB-lite"/>
    </source>
</evidence>
<dbReference type="EMBL" id="CAUOFW020003059">
    <property type="protein sequence ID" value="CAK9157773.1"/>
    <property type="molecule type" value="Genomic_DNA"/>
</dbReference>
<dbReference type="AlphaFoldDB" id="A0ABC8SKR4"/>
<evidence type="ECO:0000313" key="4">
    <source>
        <dbReference type="EMBL" id="CAK9157773.1"/>
    </source>
</evidence>
<reference evidence="4 5" key="1">
    <citation type="submission" date="2024-02" db="EMBL/GenBank/DDBJ databases">
        <authorList>
            <person name="Vignale AGUSTIN F."/>
            <person name="Sosa J E."/>
            <person name="Modenutti C."/>
        </authorList>
    </citation>
    <scope>NUCLEOTIDE SEQUENCE [LARGE SCALE GENOMIC DNA]</scope>
</reference>
<evidence type="ECO:0000256" key="1">
    <source>
        <dbReference type="ARBA" id="ARBA00005474"/>
    </source>
</evidence>
<sequence>MKESGRKQGAASPCAACKLLRRRCAQDCVFAPYFPADEPQKFASVHKVFGASNVNKMLQELPEHQRGDAVSSMVYEANARVRDPVYGCVGAISSLQQQIDVLQAQLALAQAEVVHMRMRQFSSTATNSPENASPSSKHITQSQTRSLFTMDMEANLGESLWSC</sequence>
<evidence type="ECO:0000259" key="3">
    <source>
        <dbReference type="PROSITE" id="PS50891"/>
    </source>
</evidence>
<name>A0ABC8SKR4_9AQUA</name>
<dbReference type="Proteomes" id="UP001642360">
    <property type="component" value="Unassembled WGS sequence"/>
</dbReference>
<accession>A0ABC8SKR4</accession>
<dbReference type="InterPro" id="IPR004883">
    <property type="entry name" value="LOB"/>
</dbReference>
<proteinExistence type="inferred from homology"/>
<organism evidence="4 5">
    <name type="scientific">Ilex paraguariensis</name>
    <name type="common">yerba mate</name>
    <dbReference type="NCBI Taxonomy" id="185542"/>
    <lineage>
        <taxon>Eukaryota</taxon>
        <taxon>Viridiplantae</taxon>
        <taxon>Streptophyta</taxon>
        <taxon>Embryophyta</taxon>
        <taxon>Tracheophyta</taxon>
        <taxon>Spermatophyta</taxon>
        <taxon>Magnoliopsida</taxon>
        <taxon>eudicotyledons</taxon>
        <taxon>Gunneridae</taxon>
        <taxon>Pentapetalae</taxon>
        <taxon>asterids</taxon>
        <taxon>campanulids</taxon>
        <taxon>Aquifoliales</taxon>
        <taxon>Aquifoliaceae</taxon>
        <taxon>Ilex</taxon>
    </lineage>
</organism>
<comment type="caution">
    <text evidence="4">The sequence shown here is derived from an EMBL/GenBank/DDBJ whole genome shotgun (WGS) entry which is preliminary data.</text>
</comment>